<dbReference type="PANTHER" id="PTHR30055:SF238">
    <property type="entry name" value="MYCOFACTOCIN BIOSYNTHESIS TRANSCRIPTIONAL REGULATOR MFTR-RELATED"/>
    <property type="match status" value="1"/>
</dbReference>
<dbReference type="PROSITE" id="PS01081">
    <property type="entry name" value="HTH_TETR_1"/>
    <property type="match status" value="1"/>
</dbReference>
<dbReference type="InterPro" id="IPR050109">
    <property type="entry name" value="HTH-type_TetR-like_transc_reg"/>
</dbReference>
<evidence type="ECO:0000313" key="8">
    <source>
        <dbReference type="Proteomes" id="UP000199706"/>
    </source>
</evidence>
<evidence type="ECO:0000256" key="2">
    <source>
        <dbReference type="ARBA" id="ARBA00023015"/>
    </source>
</evidence>
<organism evidence="7 8">
    <name type="scientific">Paraburkholderia phenazinium</name>
    <dbReference type="NCBI Taxonomy" id="60549"/>
    <lineage>
        <taxon>Bacteria</taxon>
        <taxon>Pseudomonadati</taxon>
        <taxon>Pseudomonadota</taxon>
        <taxon>Betaproteobacteria</taxon>
        <taxon>Burkholderiales</taxon>
        <taxon>Burkholderiaceae</taxon>
        <taxon>Paraburkholderia</taxon>
    </lineage>
</organism>
<keyword evidence="4" id="KW-0804">Transcription</keyword>
<dbReference type="InterPro" id="IPR001647">
    <property type="entry name" value="HTH_TetR"/>
</dbReference>
<dbReference type="EMBL" id="FNCJ01000030">
    <property type="protein sequence ID" value="SDI69111.1"/>
    <property type="molecule type" value="Genomic_DNA"/>
</dbReference>
<evidence type="ECO:0000256" key="1">
    <source>
        <dbReference type="ARBA" id="ARBA00022491"/>
    </source>
</evidence>
<protein>
    <submittedName>
        <fullName evidence="7">DNA-binding transcriptional regulator, AcrR family</fullName>
    </submittedName>
</protein>
<dbReference type="InterPro" id="IPR041347">
    <property type="entry name" value="MftR_C"/>
</dbReference>
<keyword evidence="2" id="KW-0805">Transcription regulation</keyword>
<dbReference type="InterPro" id="IPR023772">
    <property type="entry name" value="DNA-bd_HTH_TetR-type_CS"/>
</dbReference>
<dbReference type="PROSITE" id="PS50977">
    <property type="entry name" value="HTH_TETR_2"/>
    <property type="match status" value="1"/>
</dbReference>
<dbReference type="Proteomes" id="UP000199706">
    <property type="component" value="Unassembled WGS sequence"/>
</dbReference>
<dbReference type="Gene3D" id="1.10.357.10">
    <property type="entry name" value="Tetracycline Repressor, domain 2"/>
    <property type="match status" value="1"/>
</dbReference>
<dbReference type="GO" id="GO:0000976">
    <property type="term" value="F:transcription cis-regulatory region binding"/>
    <property type="evidence" value="ECO:0007669"/>
    <property type="project" value="TreeGrafter"/>
</dbReference>
<dbReference type="InterPro" id="IPR009057">
    <property type="entry name" value="Homeodomain-like_sf"/>
</dbReference>
<dbReference type="PRINTS" id="PR00455">
    <property type="entry name" value="HTHTETR"/>
</dbReference>
<keyword evidence="1" id="KW-0678">Repressor</keyword>
<dbReference type="AlphaFoldDB" id="A0A1G8MMA4"/>
<gene>
    <name evidence="7" type="ORF">SAMN05216466_13043</name>
</gene>
<evidence type="ECO:0000259" key="6">
    <source>
        <dbReference type="PROSITE" id="PS50977"/>
    </source>
</evidence>
<dbReference type="SUPFAM" id="SSF46689">
    <property type="entry name" value="Homeodomain-like"/>
    <property type="match status" value="1"/>
</dbReference>
<feature type="domain" description="HTH tetR-type" evidence="6">
    <location>
        <begin position="17"/>
        <end position="77"/>
    </location>
</feature>
<evidence type="ECO:0000313" key="7">
    <source>
        <dbReference type="EMBL" id="SDI69111.1"/>
    </source>
</evidence>
<sequence length="199" mass="21907">MSLCVNKKRENMGRWEPDAESRFRAAALELFGEIGYEQTTVAAIAERAGLTARTFFRYFADKREVLFNGSERLQQKMVDALAQAPTEASAVDAIAAALSSAGDFFDDDRRPFARLRSKVIAANADLRERELIKMATLSAALAQALRERGVGEPDASLAAEAGIAVFRVAFVQWVGESEQRDYVEIVKESLARLRTLAAS</sequence>
<evidence type="ECO:0000256" key="4">
    <source>
        <dbReference type="ARBA" id="ARBA00023163"/>
    </source>
</evidence>
<dbReference type="Pfam" id="PF17754">
    <property type="entry name" value="TetR_C_14"/>
    <property type="match status" value="1"/>
</dbReference>
<dbReference type="Pfam" id="PF00440">
    <property type="entry name" value="TetR_N"/>
    <property type="match status" value="1"/>
</dbReference>
<dbReference type="PANTHER" id="PTHR30055">
    <property type="entry name" value="HTH-TYPE TRANSCRIPTIONAL REGULATOR RUTR"/>
    <property type="match status" value="1"/>
</dbReference>
<evidence type="ECO:0000256" key="5">
    <source>
        <dbReference type="PROSITE-ProRule" id="PRU00335"/>
    </source>
</evidence>
<reference evidence="7 8" key="1">
    <citation type="submission" date="2016-10" db="EMBL/GenBank/DDBJ databases">
        <authorList>
            <person name="de Groot N.N."/>
        </authorList>
    </citation>
    <scope>NUCLEOTIDE SEQUENCE [LARGE SCALE GENOMIC DNA]</scope>
    <source>
        <strain evidence="7 8">LMG 2247</strain>
    </source>
</reference>
<accession>A0A1G8MMA4</accession>
<dbReference type="GO" id="GO:0003700">
    <property type="term" value="F:DNA-binding transcription factor activity"/>
    <property type="evidence" value="ECO:0007669"/>
    <property type="project" value="TreeGrafter"/>
</dbReference>
<keyword evidence="3 5" id="KW-0238">DNA-binding</keyword>
<name>A0A1G8MMA4_9BURK</name>
<feature type="DNA-binding region" description="H-T-H motif" evidence="5">
    <location>
        <begin position="40"/>
        <end position="59"/>
    </location>
</feature>
<evidence type="ECO:0000256" key="3">
    <source>
        <dbReference type="ARBA" id="ARBA00023125"/>
    </source>
</evidence>
<proteinExistence type="predicted"/>